<keyword evidence="1" id="KW-0812">Transmembrane</keyword>
<reference evidence="4" key="1">
    <citation type="submission" date="2017-02" db="UniProtKB">
        <authorList>
            <consortium name="WormBaseParasite"/>
        </authorList>
    </citation>
    <scope>IDENTIFICATION</scope>
</reference>
<accession>A0A0N5AG74</accession>
<dbReference type="WBParaSite" id="SMUV_0000330801-mRNA-1">
    <property type="protein sequence ID" value="SMUV_0000330801-mRNA-1"/>
    <property type="gene ID" value="SMUV_0000330801"/>
</dbReference>
<proteinExistence type="predicted"/>
<sequence>MGLPYWLGMQQIAFRKWIWDDTKETVKAYNRWSIDLPATSKQCVYANFNGRWGASDCEERNIYRGFVCKKNYTALCEQGWTNLWSSCYIYHSEFVKRNIAKLNCIRYHKAPLTSVLSSEEEQFLSDFTGNNGFWTDLMYINSHWMWNNYEYAKYSNWSYSDDIMDAVGSTQSYMFVRNGWISADGSTEKVGYVCKKPGYSLLIVLIRSLLQLFESRGEDTGETKRVILFICITITAIASYCGITAAWKISSVIKKRRKQKLSEFYTSVKRQQHQDPGNCKRVSRQFYRLTYQKRSSTNKRPKSTPVLNQRDSSLQQAFSLNIESTSQNPLLGSKENLEKTTFTKFPSSVFETNSKTKTMTFKEILAKFSASEADILVDVEKSSSKLNLPTSPAQSPQHLLTFLSQQPSLSAPTTRGNSLTTVSKPDLHHCPSTQSVVLLPSASCYNPPDNRSIFRKKKPPDLVIPASIKNI</sequence>
<dbReference type="SMART" id="SM00034">
    <property type="entry name" value="CLECT"/>
    <property type="match status" value="1"/>
</dbReference>
<feature type="transmembrane region" description="Helical" evidence="1">
    <location>
        <begin position="226"/>
        <end position="247"/>
    </location>
</feature>
<evidence type="ECO:0000313" key="3">
    <source>
        <dbReference type="Proteomes" id="UP000046393"/>
    </source>
</evidence>
<organism evidence="3 4">
    <name type="scientific">Syphacia muris</name>
    <dbReference type="NCBI Taxonomy" id="451379"/>
    <lineage>
        <taxon>Eukaryota</taxon>
        <taxon>Metazoa</taxon>
        <taxon>Ecdysozoa</taxon>
        <taxon>Nematoda</taxon>
        <taxon>Chromadorea</taxon>
        <taxon>Rhabditida</taxon>
        <taxon>Spirurina</taxon>
        <taxon>Oxyuridomorpha</taxon>
        <taxon>Oxyuroidea</taxon>
        <taxon>Oxyuridae</taxon>
        <taxon>Syphacia</taxon>
    </lineage>
</organism>
<name>A0A0N5AG74_9BILA</name>
<dbReference type="Gene3D" id="3.10.100.10">
    <property type="entry name" value="Mannose-Binding Protein A, subunit A"/>
    <property type="match status" value="2"/>
</dbReference>
<keyword evidence="1" id="KW-1133">Transmembrane helix</keyword>
<dbReference type="InterPro" id="IPR001304">
    <property type="entry name" value="C-type_lectin-like"/>
</dbReference>
<feature type="domain" description="C-type lectin" evidence="2">
    <location>
        <begin position="83"/>
        <end position="195"/>
    </location>
</feature>
<dbReference type="STRING" id="451379.A0A0N5AG74"/>
<evidence type="ECO:0000256" key="1">
    <source>
        <dbReference type="SAM" id="Phobius"/>
    </source>
</evidence>
<feature type="domain" description="C-type lectin" evidence="2">
    <location>
        <begin position="1"/>
        <end position="63"/>
    </location>
</feature>
<dbReference type="Proteomes" id="UP000046393">
    <property type="component" value="Unplaced"/>
</dbReference>
<keyword evidence="1" id="KW-0472">Membrane</keyword>
<dbReference type="InterPro" id="IPR016186">
    <property type="entry name" value="C-type_lectin-like/link_sf"/>
</dbReference>
<keyword evidence="3" id="KW-1185">Reference proteome</keyword>
<evidence type="ECO:0000259" key="2">
    <source>
        <dbReference type="PROSITE" id="PS50041"/>
    </source>
</evidence>
<protein>
    <submittedName>
        <fullName evidence="4">C-type lectin domain-containing protein</fullName>
    </submittedName>
</protein>
<dbReference type="InterPro" id="IPR016187">
    <property type="entry name" value="CTDL_fold"/>
</dbReference>
<dbReference type="SUPFAM" id="SSF56436">
    <property type="entry name" value="C-type lectin-like"/>
    <property type="match status" value="2"/>
</dbReference>
<dbReference type="AlphaFoldDB" id="A0A0N5AG74"/>
<dbReference type="CDD" id="cd00037">
    <property type="entry name" value="CLECT"/>
    <property type="match status" value="2"/>
</dbReference>
<dbReference type="PROSITE" id="PS50041">
    <property type="entry name" value="C_TYPE_LECTIN_2"/>
    <property type="match status" value="2"/>
</dbReference>
<evidence type="ECO:0000313" key="4">
    <source>
        <dbReference type="WBParaSite" id="SMUV_0000330801-mRNA-1"/>
    </source>
</evidence>